<gene>
    <name evidence="2" type="ORF">AK812_SmicGene16007</name>
</gene>
<sequence length="84" mass="9377">MLLLLLLLLFMEVMMTMVMVGVVAVVLVLVMVMMIMGNPGIANGHMHQKADGTNNLQDGLLEVAQWMVASRRLRLPEAWPDPFI</sequence>
<organism evidence="2 3">
    <name type="scientific">Symbiodinium microadriaticum</name>
    <name type="common">Dinoflagellate</name>
    <name type="synonym">Zooxanthella microadriatica</name>
    <dbReference type="NCBI Taxonomy" id="2951"/>
    <lineage>
        <taxon>Eukaryota</taxon>
        <taxon>Sar</taxon>
        <taxon>Alveolata</taxon>
        <taxon>Dinophyceae</taxon>
        <taxon>Suessiales</taxon>
        <taxon>Symbiodiniaceae</taxon>
        <taxon>Symbiodinium</taxon>
    </lineage>
</organism>
<keyword evidence="1" id="KW-1133">Transmembrane helix</keyword>
<keyword evidence="3" id="KW-1185">Reference proteome</keyword>
<protein>
    <submittedName>
        <fullName evidence="2">Uncharacterized protein</fullName>
    </submittedName>
</protein>
<evidence type="ECO:0000313" key="2">
    <source>
        <dbReference type="EMBL" id="OLQ01271.1"/>
    </source>
</evidence>
<dbReference type="EMBL" id="LSRX01000299">
    <property type="protein sequence ID" value="OLQ01271.1"/>
    <property type="molecule type" value="Genomic_DNA"/>
</dbReference>
<keyword evidence="1" id="KW-0812">Transmembrane</keyword>
<evidence type="ECO:0000313" key="3">
    <source>
        <dbReference type="Proteomes" id="UP000186817"/>
    </source>
</evidence>
<dbReference type="Proteomes" id="UP000186817">
    <property type="component" value="Unassembled WGS sequence"/>
</dbReference>
<keyword evidence="1" id="KW-0472">Membrane</keyword>
<name>A0A1Q9E1I2_SYMMI</name>
<dbReference type="AlphaFoldDB" id="A0A1Q9E1I2"/>
<reference evidence="2 3" key="1">
    <citation type="submission" date="2016-02" db="EMBL/GenBank/DDBJ databases">
        <title>Genome analysis of coral dinoflagellate symbionts highlights evolutionary adaptations to a symbiotic lifestyle.</title>
        <authorList>
            <person name="Aranda M."/>
            <person name="Li Y."/>
            <person name="Liew Y.J."/>
            <person name="Baumgarten S."/>
            <person name="Simakov O."/>
            <person name="Wilson M."/>
            <person name="Piel J."/>
            <person name="Ashoor H."/>
            <person name="Bougouffa S."/>
            <person name="Bajic V.B."/>
            <person name="Ryu T."/>
            <person name="Ravasi T."/>
            <person name="Bayer T."/>
            <person name="Micklem G."/>
            <person name="Kim H."/>
            <person name="Bhak J."/>
            <person name="Lajeunesse T.C."/>
            <person name="Voolstra C.R."/>
        </authorList>
    </citation>
    <scope>NUCLEOTIDE SEQUENCE [LARGE SCALE GENOMIC DNA]</scope>
    <source>
        <strain evidence="2 3">CCMP2467</strain>
    </source>
</reference>
<feature type="transmembrane region" description="Helical" evidence="1">
    <location>
        <begin position="6"/>
        <end position="36"/>
    </location>
</feature>
<comment type="caution">
    <text evidence="2">The sequence shown here is derived from an EMBL/GenBank/DDBJ whole genome shotgun (WGS) entry which is preliminary data.</text>
</comment>
<accession>A0A1Q9E1I2</accession>
<proteinExistence type="predicted"/>
<evidence type="ECO:0000256" key="1">
    <source>
        <dbReference type="SAM" id="Phobius"/>
    </source>
</evidence>